<evidence type="ECO:0000313" key="3">
    <source>
        <dbReference type="EMBL" id="MBP1988873.1"/>
    </source>
</evidence>
<accession>A0ABS4IMY2</accession>
<dbReference type="Pfam" id="PF05569">
    <property type="entry name" value="Peptidase_M56"/>
    <property type="match status" value="1"/>
</dbReference>
<dbReference type="EMBL" id="JAGGLB010000001">
    <property type="protein sequence ID" value="MBP1988873.1"/>
    <property type="molecule type" value="Genomic_DNA"/>
</dbReference>
<keyword evidence="1" id="KW-0472">Membrane</keyword>
<feature type="transmembrane region" description="Helical" evidence="1">
    <location>
        <begin position="331"/>
        <end position="350"/>
    </location>
</feature>
<feature type="transmembrane region" description="Helical" evidence="1">
    <location>
        <begin position="12"/>
        <end position="32"/>
    </location>
</feature>
<keyword evidence="1" id="KW-0812">Transmembrane</keyword>
<protein>
    <submittedName>
        <fullName evidence="3">Bla regulator protein BlaR1</fullName>
    </submittedName>
</protein>
<organism evidence="3 4">
    <name type="scientific">Paenibacillus eucommiae</name>
    <dbReference type="NCBI Taxonomy" id="1355755"/>
    <lineage>
        <taxon>Bacteria</taxon>
        <taxon>Bacillati</taxon>
        <taxon>Bacillota</taxon>
        <taxon>Bacilli</taxon>
        <taxon>Bacillales</taxon>
        <taxon>Paenibacillaceae</taxon>
        <taxon>Paenibacillus</taxon>
    </lineage>
</organism>
<feature type="transmembrane region" description="Helical" evidence="1">
    <location>
        <begin position="236"/>
        <end position="257"/>
    </location>
</feature>
<feature type="domain" description="Peptidase M56" evidence="2">
    <location>
        <begin position="16"/>
        <end position="321"/>
    </location>
</feature>
<keyword evidence="4" id="KW-1185">Reference proteome</keyword>
<feature type="transmembrane region" description="Helical" evidence="1">
    <location>
        <begin position="125"/>
        <end position="147"/>
    </location>
</feature>
<sequence>MNTFIDALSGLFNWILMTSLMSSILVVLLFVVKFLLKGKLTARWQYALWFVCIARLIMPWTPETSFSMYNFFSFTNQQSQVSILHIGQSDTVIQGIQTPEQPTLITGQGTELLEESGRDTSKLPWGYAALLAVWVVGVLAFAAYLFWMNRKFNLKMKKNRIAAPDHISSILEQCKRTLRVKRNIPIWIQNEVEGPTLHGFLRPQLLLPDPDPFSVNEIRHILLHELVHYKRKDICINWLMTGLLILHWFNPLLWYAYKRLREDQELSCDEIAISQLPADEVKEYGNTIIKLIERTTQTLKTPAVTNFSSDRSQLKRRIMMIKLFKKSSSKWSLPGLVVLVFLAVLALTNAKELPQNKTIDSNSNGNTKTNITDTITPISHSAAKKERYTQLQAAFETEKAKLAAMPSQTQEEIEKTAAQEQKVKEIAGEVGLLAKEVDPDYPRQELESKIAGANAVLGDSSKLLLSYKKSNSPQYEVFLKLSEYKKERLAKIENEYQKKTKTIPELLEEIEELLLMKAIPQ</sequence>
<proteinExistence type="predicted"/>
<dbReference type="Proteomes" id="UP001519287">
    <property type="component" value="Unassembled WGS sequence"/>
</dbReference>
<gene>
    <name evidence="3" type="ORF">J2Z66_000468</name>
</gene>
<dbReference type="CDD" id="cd07341">
    <property type="entry name" value="M56_BlaR1_MecR1_like"/>
    <property type="match status" value="1"/>
</dbReference>
<reference evidence="3 4" key="1">
    <citation type="submission" date="2021-03" db="EMBL/GenBank/DDBJ databases">
        <title>Genomic Encyclopedia of Type Strains, Phase IV (KMG-IV): sequencing the most valuable type-strain genomes for metagenomic binning, comparative biology and taxonomic classification.</title>
        <authorList>
            <person name="Goeker M."/>
        </authorList>
    </citation>
    <scope>NUCLEOTIDE SEQUENCE [LARGE SCALE GENOMIC DNA]</scope>
    <source>
        <strain evidence="3 4">DSM 26048</strain>
    </source>
</reference>
<evidence type="ECO:0000313" key="4">
    <source>
        <dbReference type="Proteomes" id="UP001519287"/>
    </source>
</evidence>
<dbReference type="InterPro" id="IPR052173">
    <property type="entry name" value="Beta-lactam_resp_regulator"/>
</dbReference>
<name>A0ABS4IMY2_9BACL</name>
<keyword evidence="1" id="KW-1133">Transmembrane helix</keyword>
<evidence type="ECO:0000256" key="1">
    <source>
        <dbReference type="SAM" id="Phobius"/>
    </source>
</evidence>
<dbReference type="PANTHER" id="PTHR34978:SF3">
    <property type="entry name" value="SLR0241 PROTEIN"/>
    <property type="match status" value="1"/>
</dbReference>
<comment type="caution">
    <text evidence="3">The sequence shown here is derived from an EMBL/GenBank/DDBJ whole genome shotgun (WGS) entry which is preliminary data.</text>
</comment>
<dbReference type="InterPro" id="IPR008756">
    <property type="entry name" value="Peptidase_M56"/>
</dbReference>
<dbReference type="RefSeq" id="WP_209969408.1">
    <property type="nucleotide sequence ID" value="NZ_JAGGLB010000001.1"/>
</dbReference>
<evidence type="ECO:0000259" key="2">
    <source>
        <dbReference type="Pfam" id="PF05569"/>
    </source>
</evidence>
<feature type="transmembrane region" description="Helical" evidence="1">
    <location>
        <begin position="44"/>
        <end position="61"/>
    </location>
</feature>
<dbReference type="PANTHER" id="PTHR34978">
    <property type="entry name" value="POSSIBLE SENSOR-TRANSDUCER PROTEIN BLAR"/>
    <property type="match status" value="1"/>
</dbReference>